<protein>
    <submittedName>
        <fullName evidence="2">12341_t:CDS:1</fullName>
    </submittedName>
</protein>
<feature type="non-terminal residue" evidence="2">
    <location>
        <position position="1"/>
    </location>
</feature>
<evidence type="ECO:0000313" key="2">
    <source>
        <dbReference type="EMBL" id="CAG8790095.1"/>
    </source>
</evidence>
<keyword evidence="3" id="KW-1185">Reference proteome</keyword>
<dbReference type="AlphaFoldDB" id="A0A9N9JPM4"/>
<accession>A0A9N9JPM4</accession>
<proteinExistence type="predicted"/>
<evidence type="ECO:0000256" key="1">
    <source>
        <dbReference type="SAM" id="MobiDB-lite"/>
    </source>
</evidence>
<name>A0A9N9JPM4_9GLOM</name>
<reference evidence="2" key="1">
    <citation type="submission" date="2021-06" db="EMBL/GenBank/DDBJ databases">
        <authorList>
            <person name="Kallberg Y."/>
            <person name="Tangrot J."/>
            <person name="Rosling A."/>
        </authorList>
    </citation>
    <scope>NUCLEOTIDE SEQUENCE</scope>
    <source>
        <strain evidence="2">MA453B</strain>
    </source>
</reference>
<sequence>QQNNNGQLRRPQNIGGSQNANRQLQRTPNIGMPPLISQNNANLFASTFCDDLINGTNPFPRMQVENPPTKLSNLLFSGASFP</sequence>
<organism evidence="2 3">
    <name type="scientific">Dentiscutata erythropus</name>
    <dbReference type="NCBI Taxonomy" id="1348616"/>
    <lineage>
        <taxon>Eukaryota</taxon>
        <taxon>Fungi</taxon>
        <taxon>Fungi incertae sedis</taxon>
        <taxon>Mucoromycota</taxon>
        <taxon>Glomeromycotina</taxon>
        <taxon>Glomeromycetes</taxon>
        <taxon>Diversisporales</taxon>
        <taxon>Gigasporaceae</taxon>
        <taxon>Dentiscutata</taxon>
    </lineage>
</organism>
<gene>
    <name evidence="2" type="ORF">DERYTH_LOCUS21236</name>
</gene>
<feature type="compositionally biased region" description="Polar residues" evidence="1">
    <location>
        <begin position="14"/>
        <end position="28"/>
    </location>
</feature>
<comment type="caution">
    <text evidence="2">The sequence shown here is derived from an EMBL/GenBank/DDBJ whole genome shotgun (WGS) entry which is preliminary data.</text>
</comment>
<feature type="region of interest" description="Disordered" evidence="1">
    <location>
        <begin position="1"/>
        <end position="35"/>
    </location>
</feature>
<dbReference type="EMBL" id="CAJVPY010026664">
    <property type="protein sequence ID" value="CAG8790095.1"/>
    <property type="molecule type" value="Genomic_DNA"/>
</dbReference>
<dbReference type="OrthoDB" id="2441993at2759"/>
<dbReference type="Proteomes" id="UP000789405">
    <property type="component" value="Unassembled WGS sequence"/>
</dbReference>
<evidence type="ECO:0000313" key="3">
    <source>
        <dbReference type="Proteomes" id="UP000789405"/>
    </source>
</evidence>